<evidence type="ECO:0000313" key="2">
    <source>
        <dbReference type="EMBL" id="SUZ95782.1"/>
    </source>
</evidence>
<dbReference type="PANTHER" id="PTHR43135">
    <property type="entry name" value="ALPHA-D-RIBOSE 1-METHYLPHOSPHONATE 5-TRIPHOSPHATE DIPHOSPHATASE"/>
    <property type="match status" value="1"/>
</dbReference>
<dbReference type="Gene3D" id="3.30.110.90">
    <property type="entry name" value="Amidohydrolase"/>
    <property type="match status" value="1"/>
</dbReference>
<dbReference type="Pfam" id="PF01979">
    <property type="entry name" value="Amidohydro_1"/>
    <property type="match status" value="1"/>
</dbReference>
<dbReference type="SUPFAM" id="SSF51556">
    <property type="entry name" value="Metallo-dependent hydrolases"/>
    <property type="match status" value="1"/>
</dbReference>
<dbReference type="InterPro" id="IPR006680">
    <property type="entry name" value="Amidohydro-rel"/>
</dbReference>
<protein>
    <recommendedName>
        <fullName evidence="1">Amidohydrolase-related domain-containing protein</fullName>
    </recommendedName>
</protein>
<dbReference type="PANTHER" id="PTHR43135:SF3">
    <property type="entry name" value="ALPHA-D-RIBOSE 1-METHYLPHOSPHONATE 5-TRIPHOSPHATE DIPHOSPHATASE"/>
    <property type="match status" value="1"/>
</dbReference>
<dbReference type="SUPFAM" id="SSF51338">
    <property type="entry name" value="Composite domain of metallo-dependent hydrolases"/>
    <property type="match status" value="1"/>
</dbReference>
<reference evidence="2" key="1">
    <citation type="submission" date="2018-05" db="EMBL/GenBank/DDBJ databases">
        <authorList>
            <person name="Lanie J.A."/>
            <person name="Ng W.-L."/>
            <person name="Kazmierczak K.M."/>
            <person name="Andrzejewski T.M."/>
            <person name="Davidsen T.M."/>
            <person name="Wayne K.J."/>
            <person name="Tettelin H."/>
            <person name="Glass J.I."/>
            <person name="Rusch D."/>
            <person name="Podicherti R."/>
            <person name="Tsui H.-C.T."/>
            <person name="Winkler M.E."/>
        </authorList>
    </citation>
    <scope>NUCLEOTIDE SEQUENCE</scope>
</reference>
<dbReference type="InterPro" id="IPR032466">
    <property type="entry name" value="Metal_Hydrolase"/>
</dbReference>
<dbReference type="InterPro" id="IPR051781">
    <property type="entry name" value="Metallo-dep_Hydrolase"/>
</dbReference>
<evidence type="ECO:0000259" key="1">
    <source>
        <dbReference type="Pfam" id="PF01979"/>
    </source>
</evidence>
<organism evidence="2">
    <name type="scientific">marine metagenome</name>
    <dbReference type="NCBI Taxonomy" id="408172"/>
    <lineage>
        <taxon>unclassified sequences</taxon>
        <taxon>metagenomes</taxon>
        <taxon>ecological metagenomes</taxon>
    </lineage>
</organism>
<name>A0A381RV82_9ZZZZ</name>
<dbReference type="Gene3D" id="3.40.50.10910">
    <property type="entry name" value="Amidohydrolase"/>
    <property type="match status" value="1"/>
</dbReference>
<feature type="domain" description="Amidohydrolase-related" evidence="1">
    <location>
        <begin position="112"/>
        <end position="433"/>
    </location>
</feature>
<dbReference type="GO" id="GO:0016810">
    <property type="term" value="F:hydrolase activity, acting on carbon-nitrogen (but not peptide) bonds"/>
    <property type="evidence" value="ECO:0007669"/>
    <property type="project" value="InterPro"/>
</dbReference>
<sequence>MFLSEPARFVSPGHFWWEVSMRVQINSRSAVAITTPFWTLMLLTACGASPEEPAPEPTDAIAYDGGRIIVGDGGVIENGTLLVEGDRILAVGGTDSVDVPAGAERIDLTGRTLMPAIIDTHVHLRETRDELVEDLQRKAYYGVSAVLSLGRGVSELAFQLRDEVVTNAARYLTVGRGITAPEPGRTEVPSWVTTEEEARAAVRELVPQNVGMVKIWVDDRNGQFDKLTPELYGAVIDEAHQHGLRVTAHVYTLEDAKGLLRAGLDAFAHGIRDTDVDDEVLELFRERPDVVLVPNLPGSGFAADLSWLSGTIPADELTQMQERSVDRPAAQEAFGIQARNLARLSAEGVTIAFGTDGGAGWSPHAEMEDMVRAGMNPGDVLVAATSNSADLMALDDLGTLEAGKSADFIVLEANPLDDITNTRRIVDVYLRGAAVERTALSSAWVGP</sequence>
<dbReference type="Gene3D" id="2.30.40.10">
    <property type="entry name" value="Urease, subunit C, domain 1"/>
    <property type="match status" value="1"/>
</dbReference>
<accession>A0A381RV82</accession>
<gene>
    <name evidence="2" type="ORF">METZ01_LOCUS48636</name>
</gene>
<dbReference type="AlphaFoldDB" id="A0A381RV82"/>
<proteinExistence type="predicted"/>
<dbReference type="InterPro" id="IPR011059">
    <property type="entry name" value="Metal-dep_hydrolase_composite"/>
</dbReference>
<dbReference type="Gene3D" id="1.20.58.520">
    <property type="entry name" value="Amidohydrolase"/>
    <property type="match status" value="1"/>
</dbReference>
<dbReference type="EMBL" id="UINC01002354">
    <property type="protein sequence ID" value="SUZ95782.1"/>
    <property type="molecule type" value="Genomic_DNA"/>
</dbReference>